<name>A0A815SH09_ADIRI</name>
<feature type="transmembrane region" description="Helical" evidence="1">
    <location>
        <begin position="1091"/>
        <end position="1113"/>
    </location>
</feature>
<keyword evidence="1" id="KW-0812">Transmembrane</keyword>
<comment type="caution">
    <text evidence="2">The sequence shown here is derived from an EMBL/GenBank/DDBJ whole genome shotgun (WGS) entry which is preliminary data.</text>
</comment>
<organism evidence="2 3">
    <name type="scientific">Adineta ricciae</name>
    <name type="common">Rotifer</name>
    <dbReference type="NCBI Taxonomy" id="249248"/>
    <lineage>
        <taxon>Eukaryota</taxon>
        <taxon>Metazoa</taxon>
        <taxon>Spiralia</taxon>
        <taxon>Gnathifera</taxon>
        <taxon>Rotifera</taxon>
        <taxon>Eurotatoria</taxon>
        <taxon>Bdelloidea</taxon>
        <taxon>Adinetida</taxon>
        <taxon>Adinetidae</taxon>
        <taxon>Adineta</taxon>
    </lineage>
</organism>
<evidence type="ECO:0000256" key="1">
    <source>
        <dbReference type="SAM" id="Phobius"/>
    </source>
</evidence>
<accession>A0A815SH09</accession>
<gene>
    <name evidence="2" type="ORF">EDS130_LOCUS41973</name>
</gene>
<proteinExistence type="predicted"/>
<dbReference type="EMBL" id="CAJNOJ010000583">
    <property type="protein sequence ID" value="CAF1490105.1"/>
    <property type="molecule type" value="Genomic_DNA"/>
</dbReference>
<feature type="transmembrane region" description="Helical" evidence="1">
    <location>
        <begin position="463"/>
        <end position="481"/>
    </location>
</feature>
<evidence type="ECO:0000313" key="3">
    <source>
        <dbReference type="Proteomes" id="UP000663852"/>
    </source>
</evidence>
<dbReference type="OrthoDB" id="10048811at2759"/>
<keyword evidence="1" id="KW-1133">Transmembrane helix</keyword>
<keyword evidence="1" id="KW-0472">Membrane</keyword>
<dbReference type="AlphaFoldDB" id="A0A815SH09"/>
<sequence length="1138" mass="129307">MRLTMNLSELCIKIKLFVKNLNLFPSVPPSTDEHDLKNQRISTRLFILLLVISLTILLLYNSLVTITQTVYINSPSLHEYSSYYSSYPQTLSCACTQISISYETFIKIKYSFHQVCSSFLVTQQWIDYLATFRTNSTTHLDDFRLVSTSMFEGLSSFCYLVTATIRNRLSQFYTTRYVSGTVTPMKVLYSQAQAFTSQFILSTTNDFRLSLITIRNATKSNALLSGQFTNYYLLGSERSYSHAASIVSKYNDCDCGSSSQCAYQSRIYINSSDLVSLYVSGMYTGCFLVEALLQSDLRCFYNGTCIDDVKSYFMSHLSIDSEPLHLSLLVRFTANSTIEQLLDQLMVEQWNDSTQYENYYNACNPSICTYTVETKNGTVYIVTTIIGLLGGLITVLKLIVPRAVMLLRRKKQARTLNTRLDTQQIHVFMCTVKKYVCTYNLFPSVPPSTDEHDLKNQRISTRLFILLLVISLTILLLYNSLVTITQTVYINSPSLHEYSSYYSSYPQTLSCACTQISISYETFIKIKYSFHQVCSSFLVTQQWIDYLATFRTNSTTHLDDFRLVSTSMFEGLSSFCYLVTATIRNRLSQFYTTRYVSGTVTPMKVLYSQGKAFTSQFIVSTTDDFRLSLTTIRNTTQSNGLVTALQTNYEFFRRVDEYIVARSVLYEECDCGSTPLCSFQSVIYHGSTDTVSFYVPGIYTACYPIEALLQSDLRCFYDYDCINSILSSISYGIPMFWNLTAMRPSLLVRFTANSTIEQLLDELMVEQWNDSTQYENYYNACNPSICTYTVETKNGAVYIVTTIIGLLGGLITVLKLTVPRAVKLVCSSFFVSEEWLKNYIGFNYFVVGEFIFDDFRLIGTWLFQVLASFCQLINMTISNRLAQFYTTQYVSGTVTPMKVLYSQTKLFTSQFISSTTNEFILSLSTIRNTTQSNALISGQLTNYQLLTKTGSTPLQSLPRSYGNCSCVVSSHCGYESGIHSVLTDTVSFYVPGIYTACYPIEALLQSDLRCFYDYDCINSILSSISYGIPMFWNLTAMRPSLLVRFTANSTIEQLLDELMVEQWNDSTQYENYYNACNPSICTYTVETKNGAVYIVTTIIGLLGGLITVLKLIVPRAVKFSVFCMVKYRSRGSRITPSQ</sequence>
<protein>
    <submittedName>
        <fullName evidence="2">Uncharacterized protein</fullName>
    </submittedName>
</protein>
<feature type="transmembrane region" description="Helical" evidence="1">
    <location>
        <begin position="45"/>
        <end position="63"/>
    </location>
</feature>
<dbReference type="Proteomes" id="UP000663852">
    <property type="component" value="Unassembled WGS sequence"/>
</dbReference>
<feature type="transmembrane region" description="Helical" evidence="1">
    <location>
        <begin position="379"/>
        <end position="400"/>
    </location>
</feature>
<reference evidence="2" key="1">
    <citation type="submission" date="2021-02" db="EMBL/GenBank/DDBJ databases">
        <authorList>
            <person name="Nowell W R."/>
        </authorList>
    </citation>
    <scope>NUCLEOTIDE SEQUENCE</scope>
</reference>
<evidence type="ECO:0000313" key="2">
    <source>
        <dbReference type="EMBL" id="CAF1490105.1"/>
    </source>
</evidence>